<dbReference type="EMBL" id="CABVMM010000013">
    <property type="protein sequence ID" value="VVV01883.1"/>
    <property type="molecule type" value="Genomic_DNA"/>
</dbReference>
<accession>A0AC61YDI1</accession>
<reference evidence="1" key="1">
    <citation type="submission" date="2019-09" db="EMBL/GenBank/DDBJ databases">
        <authorList>
            <person name="Rodrigo-Torres L."/>
            <person name="Arahal R. D."/>
            <person name="Lucena T."/>
        </authorList>
    </citation>
    <scope>NUCLEOTIDE SEQUENCE</scope>
    <source>
        <strain evidence="1">ISS653</strain>
    </source>
</reference>
<comment type="caution">
    <text evidence="1">The sequence shown here is derived from an EMBL/GenBank/DDBJ whole genome shotgun (WGS) entry which is preliminary data.</text>
</comment>
<proteinExistence type="predicted"/>
<dbReference type="Proteomes" id="UP000356253">
    <property type="component" value="Unassembled WGS sequence"/>
</dbReference>
<name>A0AC61YDI1_9FLAO</name>
<evidence type="ECO:0000313" key="1">
    <source>
        <dbReference type="EMBL" id="VVV01883.1"/>
    </source>
</evidence>
<organism evidence="1 2">
    <name type="scientific">Mesonia oceanica</name>
    <dbReference type="NCBI Taxonomy" id="2687242"/>
    <lineage>
        <taxon>Bacteria</taxon>
        <taxon>Pseudomonadati</taxon>
        <taxon>Bacteroidota</taxon>
        <taxon>Flavobacteriia</taxon>
        <taxon>Flavobacteriales</taxon>
        <taxon>Flavobacteriaceae</taxon>
        <taxon>Mesonia</taxon>
    </lineage>
</organism>
<sequence length="175" mass="20720">MPSKIDEELRQYKLFKIQETNVRIRQFQQAYSKIKENIAIKFSKNVTFNLLKIAFLLLSICSLVITVFCFLPGEFILLIEEYEGPLSSSEKKGIVIIFRYLRFLFLAIAAIFYLLSYLLKLNNRKRNTIYSLSHLLEEMITYLEKSSDEEKRKYEQYVDFLAKKERSSSTKNNNP</sequence>
<protein>
    <submittedName>
        <fullName evidence="1">Uncharacterized protein</fullName>
    </submittedName>
</protein>
<evidence type="ECO:0000313" key="2">
    <source>
        <dbReference type="Proteomes" id="UP000356253"/>
    </source>
</evidence>
<gene>
    <name evidence="1" type="ORF">FVB9532_03177</name>
</gene>
<keyword evidence="2" id="KW-1185">Reference proteome</keyword>